<organism evidence="1 2">
    <name type="scientific">Candida boidinii</name>
    <name type="common">Yeast</name>
    <dbReference type="NCBI Taxonomy" id="5477"/>
    <lineage>
        <taxon>Eukaryota</taxon>
        <taxon>Fungi</taxon>
        <taxon>Dikarya</taxon>
        <taxon>Ascomycota</taxon>
        <taxon>Saccharomycotina</taxon>
        <taxon>Pichiomycetes</taxon>
        <taxon>Pichiales</taxon>
        <taxon>Pichiaceae</taxon>
        <taxon>Ogataea</taxon>
        <taxon>Ogataea/Candida clade</taxon>
    </lineage>
</organism>
<name>A0ACB5TF60_CANBO</name>
<sequence>MTINDSQRLADQTNLNASGQGQGQGRQGTKRRRRSTRVRTGCLTCRDKKRKCDEIKKIDPKTKKLKCKFCSKYSLDCNWPATTFGPIFINSSINDADEINRKKLKQIDLKPVIGDLNLIQFKDSIQYHDEKIAESEKNKKTIKSKENITNNDSTIDNDNNIDQNLKPNNNVNNTNNNNMSLPQTVMKQKAIEGMMSLSNQRRQNLQQRSQQLTSNYPTTTTNDECVNEVSDSSNTRINTFSKQREFISIDTELKTKSFPSTTSLKNYNFDLIQNIMPNQEPQQHHHNHHQQQQQYQQSNQQPNQQPNQQHQQQQNEFQQQQQHNNSNNNYSTQYNYQQNNNNNQYHNMNNSNSNSGSNEGSDSSLPLTLDSVRKEILDYNSIVDFLEDVPPIYYDLPDTLRDFMYLNAATNLEGSPVSLPSDVPPPDVFVEYFKSNDLNHVEPPHISKDERVILMKNYIDEVSTWLDMFNKDRHFGTIIPILAENCPALMYSILALSAKQYENTHSNYPKERALCLYQHALQQLVNTSSYNSKITSSVLAACVILCVFTMLSSSPKDWRKHLEGCCVLFKSYNVNGFSTPLDRSIFWCYIRMDVCSAVIGEQDTIVDCQSWIPLGYSIYDSRSLFIEQCDESNWDMYANYMVFLCSRVLNLVSSEDSGKRFENEWKLLWTELSNWESDKPAGMKPIVEVDDPSLTFPTILYSNGAAISANQMYHMAIILMLQNKPRLFKWSKNTTDKNWNNSQTVRQGSANTSSSMNGGNNSFFYDSASSTASNYLDQEEETDAITKRNIANNINNRNTSDTNNKFMNNVECKTEEYQQLNENFFNKRESLKKSENNNEHIEMSSNYDKEDPVGSIKLKRQQKQQPSLPPTSSPSVSLSPTSPFLTGENRSKYTRRNSSQQQQQQQQQNQTHNQFQMSTYKSQFPTRYDATSANDYRGSISGHLSLDGDTDSKGQSSKPPASSMKQGSINNPGGGKSKEQFFIYSKSPTWHARRICGIGMSNSDHGAYTNSLQPFWVAGKLTSSITEHHLILKHLNDIEKKIGWSTKSRSKDLIEYWSGDV</sequence>
<accession>A0ACB5TF60</accession>
<evidence type="ECO:0000313" key="2">
    <source>
        <dbReference type="Proteomes" id="UP001165101"/>
    </source>
</evidence>
<dbReference type="EMBL" id="BSXV01000126">
    <property type="protein sequence ID" value="GME87638.1"/>
    <property type="molecule type" value="Genomic_DNA"/>
</dbReference>
<comment type="caution">
    <text evidence="1">The sequence shown here is derived from an EMBL/GenBank/DDBJ whole genome shotgun (WGS) entry which is preliminary data.</text>
</comment>
<proteinExistence type="predicted"/>
<evidence type="ECO:0000313" key="1">
    <source>
        <dbReference type="EMBL" id="GME87638.1"/>
    </source>
</evidence>
<gene>
    <name evidence="1" type="ORF">Cboi01_000048200</name>
</gene>
<dbReference type="Proteomes" id="UP001165101">
    <property type="component" value="Unassembled WGS sequence"/>
</dbReference>
<protein>
    <submittedName>
        <fullName evidence="1">Unnamed protein product</fullName>
    </submittedName>
</protein>
<keyword evidence="2" id="KW-1185">Reference proteome</keyword>
<reference evidence="1" key="1">
    <citation type="submission" date="2023-04" db="EMBL/GenBank/DDBJ databases">
        <title>Candida boidinii NBRC 1967.</title>
        <authorList>
            <person name="Ichikawa N."/>
            <person name="Sato H."/>
            <person name="Tonouchi N."/>
        </authorList>
    </citation>
    <scope>NUCLEOTIDE SEQUENCE</scope>
    <source>
        <strain evidence="1">NBRC 1967</strain>
    </source>
</reference>